<dbReference type="InterPro" id="IPR058546">
    <property type="entry name" value="RPS4B/Roq1-like_LRR"/>
</dbReference>
<dbReference type="InterPro" id="IPR045344">
    <property type="entry name" value="C-JID"/>
</dbReference>
<dbReference type="SUPFAM" id="SSF52200">
    <property type="entry name" value="Toll/Interleukin receptor TIR domain"/>
    <property type="match status" value="1"/>
</dbReference>
<dbReference type="OMA" id="HIYAMEC"/>
<dbReference type="SMART" id="SM00255">
    <property type="entry name" value="TIR"/>
    <property type="match status" value="1"/>
</dbReference>
<dbReference type="Gene3D" id="3.40.50.10140">
    <property type="entry name" value="Toll/interleukin-1 receptor homology (TIR) domain"/>
    <property type="match status" value="1"/>
</dbReference>
<dbReference type="Gene3D" id="3.80.10.10">
    <property type="entry name" value="Ribonuclease Inhibitor"/>
    <property type="match status" value="3"/>
</dbReference>
<evidence type="ECO:0000259" key="9">
    <source>
        <dbReference type="PROSITE" id="PS50104"/>
    </source>
</evidence>
<feature type="compositionally biased region" description="Basic and acidic residues" evidence="8">
    <location>
        <begin position="1189"/>
        <end position="1201"/>
    </location>
</feature>
<dbReference type="Pfam" id="PF13855">
    <property type="entry name" value="LRR_8"/>
    <property type="match status" value="1"/>
</dbReference>
<evidence type="ECO:0000256" key="6">
    <source>
        <dbReference type="ARBA" id="ARBA00023027"/>
    </source>
</evidence>
<evidence type="ECO:0000256" key="2">
    <source>
        <dbReference type="ARBA" id="ARBA00022614"/>
    </source>
</evidence>
<evidence type="ECO:0000256" key="8">
    <source>
        <dbReference type="SAM" id="MobiDB-lite"/>
    </source>
</evidence>
<dbReference type="PROSITE" id="PS51450">
    <property type="entry name" value="LRR"/>
    <property type="match status" value="1"/>
</dbReference>
<sequence>MAFTSSLPSSSSTPRWAHDVFLSFKGESTYFTEDLYSGLKQKGISTFRVDEKLKQGAINTSELLKAIEESRVAIVIFSKDYASSKWCLIELAKIVECMEKMGLVVLPVFHYVDPNDVRHQRGTFANAFAKHEEHLQDNIGNVQTWKAALTKIGDLTGWDLKEKHDSIVIHEILIKIFSELNREFPSVCEELVGIDSRVKEVLDLYLGEGLGDVRFVGICGMGGMGKTTLAKEIYKRISGNFEASSCIENVKEKTKNQGLVFLQKQLLSTILVESEIDIWNFYEGINVMGTILHNKKVLIVLDDVDGDEQLKALAGRHDWFGLGSRIIVTSRDSHLLRRCGVNYIYTIKGLNKDDALQLFSWRAFKKPRPEENFIDLSKKFMRYAKGLPLALKVLGSSLFDEEINEWENVLQKLKAEPDENILNILQISYNGLTDTQQKLFLDIACFFKGESNDCIRDILKGFGYYPDYNIGVLMEKSLITVDDDRNFWMHDLLQKMGQEIVLRESPEEPGGRSRLWLYEDVHHVLNNNTGTEVVEGIALIIPIHKEEQLNAEAFSKMKNLRFLKIGKAFSDVQPPEDLIRCNMQLPHGLNYLSNELHVINWHGYPLNYIPTSFQPNKLVELRMVCSGIRQLWKGILILDELKLIDLSESQNLIETPDLSGAPNLKHLILRGCTRLSYIHASLGNLKQLIQLDLNGCKCLKRLPNKIGLDALEIFDLGGCSRLKKFPEIVGNMSRLLKLYLNDTSIKDLPISMEHLTSLVRLNLRDCKNLSILPIACCSLTSLKSLILSGCSKLDELPKILGNVEGLEELGLGGTAITRLPSSIGHLKNLRAVSFKGCEWLSPKSSNKVLSFPLMPRRSPNPMRMLVHSLAGLCSLTKLDLSYCNLQTIPDVLSNLSSLLKLSLIGNNFAYLPKSITQLSSLEELYLCGCTGLRSLPELPLNIKHIYAMECTSLETLSLRPEDDFRPDIRLTNCVKLIDNQGYGDLLLTMLSRYITQRNCNPKLWTYGFEMPGGEIPKWFSHQNVGPSLKLQVPSDLLCDKLIGIAVCVAYVFRQHHPLDKLEIEYMGFFKFTHKLWCSVIANEYQYTTRGISLTEEFGNVESNHLWLEYYPFQYFGEDWIEELNQVDANGFSHILVGFQSTSPGMEFTKCGARLVYEQDIEDLKQMARGNNCNITPYEDDLDNLAEDTKVKRSRDESDRDGAGPSGQGTSNDTDIPDPKRIQLPNLIERFVPRLGNWFGNLSTHEQGNSDCQQEESP</sequence>
<dbReference type="Pfam" id="PF01582">
    <property type="entry name" value="TIR"/>
    <property type="match status" value="1"/>
</dbReference>
<dbReference type="GO" id="GO:0006952">
    <property type="term" value="P:defense response"/>
    <property type="evidence" value="ECO:0007669"/>
    <property type="project" value="UniProtKB-KW"/>
</dbReference>
<dbReference type="GO" id="GO:0043531">
    <property type="term" value="F:ADP binding"/>
    <property type="evidence" value="ECO:0007669"/>
    <property type="project" value="InterPro"/>
</dbReference>
<reference evidence="10" key="2">
    <citation type="submission" date="2021-01" db="UniProtKB">
        <authorList>
            <consortium name="EnsemblPlants"/>
        </authorList>
    </citation>
    <scope>IDENTIFICATION</scope>
</reference>
<dbReference type="Pfam" id="PF23282">
    <property type="entry name" value="WHD_ROQ1"/>
    <property type="match status" value="1"/>
</dbReference>
<dbReference type="Pfam" id="PF20160">
    <property type="entry name" value="C-JID"/>
    <property type="match status" value="1"/>
</dbReference>
<dbReference type="InParanoid" id="A0A7N2MZR3"/>
<dbReference type="InterPro" id="IPR003591">
    <property type="entry name" value="Leu-rich_rpt_typical-subtyp"/>
</dbReference>
<keyword evidence="11" id="KW-1185">Reference proteome</keyword>
<dbReference type="AlphaFoldDB" id="A0A7N2MZR3"/>
<dbReference type="InterPro" id="IPR001611">
    <property type="entry name" value="Leu-rich_rpt"/>
</dbReference>
<dbReference type="InterPro" id="IPR036390">
    <property type="entry name" value="WH_DNA-bd_sf"/>
</dbReference>
<dbReference type="InterPro" id="IPR042197">
    <property type="entry name" value="Apaf_helical"/>
</dbReference>
<dbReference type="InterPro" id="IPR027417">
    <property type="entry name" value="P-loop_NTPase"/>
</dbReference>
<dbReference type="Pfam" id="PF23286">
    <property type="entry name" value="LRR_13"/>
    <property type="match status" value="1"/>
</dbReference>
<dbReference type="PRINTS" id="PR00364">
    <property type="entry name" value="DISEASERSIST"/>
</dbReference>
<name>A0A7N2MZR3_QUELO</name>
<keyword evidence="2" id="KW-0433">Leucine-rich repeat</keyword>
<dbReference type="Proteomes" id="UP000594261">
    <property type="component" value="Chromosome 11"/>
</dbReference>
<dbReference type="EnsemblPlants" id="QL11p046259:mrna">
    <property type="protein sequence ID" value="QL11p046259:mrna"/>
    <property type="gene ID" value="QL11p046259"/>
</dbReference>
<dbReference type="SUPFAM" id="SSF46785">
    <property type="entry name" value="Winged helix' DNA-binding domain"/>
    <property type="match status" value="1"/>
</dbReference>
<dbReference type="InterPro" id="IPR058192">
    <property type="entry name" value="WHD_ROQ1-like"/>
</dbReference>
<dbReference type="OrthoDB" id="1936883at2759"/>
<keyword evidence="4" id="KW-0378">Hydrolase</keyword>
<gene>
    <name evidence="10" type="primary">LOC115966983</name>
</gene>
<dbReference type="SUPFAM" id="SSF52540">
    <property type="entry name" value="P-loop containing nucleoside triphosphate hydrolases"/>
    <property type="match status" value="1"/>
</dbReference>
<feature type="region of interest" description="Disordered" evidence="8">
    <location>
        <begin position="1189"/>
        <end position="1224"/>
    </location>
</feature>
<dbReference type="EC" id="3.2.2.6" evidence="1"/>
<dbReference type="Gene3D" id="1.10.8.430">
    <property type="entry name" value="Helical domain of apoptotic protease-activating factors"/>
    <property type="match status" value="1"/>
</dbReference>
<dbReference type="InterPro" id="IPR032675">
    <property type="entry name" value="LRR_dom_sf"/>
</dbReference>
<accession>A0A7N2MZR3</accession>
<dbReference type="PROSITE" id="PS50104">
    <property type="entry name" value="TIR"/>
    <property type="match status" value="1"/>
</dbReference>
<dbReference type="Gene3D" id="3.40.50.300">
    <property type="entry name" value="P-loop containing nucleotide triphosphate hydrolases"/>
    <property type="match status" value="1"/>
</dbReference>
<dbReference type="InterPro" id="IPR035897">
    <property type="entry name" value="Toll_tir_struct_dom_sf"/>
</dbReference>
<dbReference type="FunFam" id="3.40.50.10140:FF:000007">
    <property type="entry name" value="Disease resistance protein (TIR-NBS-LRR class)"/>
    <property type="match status" value="1"/>
</dbReference>
<dbReference type="RefSeq" id="XP_030941964.1">
    <property type="nucleotide sequence ID" value="XM_031086104.1"/>
</dbReference>
<evidence type="ECO:0000256" key="7">
    <source>
        <dbReference type="ARBA" id="ARBA00047304"/>
    </source>
</evidence>
<dbReference type="GO" id="GO:0007165">
    <property type="term" value="P:signal transduction"/>
    <property type="evidence" value="ECO:0007669"/>
    <property type="project" value="InterPro"/>
</dbReference>
<dbReference type="FunFam" id="1.10.8.430:FF:000002">
    <property type="entry name" value="Disease resistance protein (TIR-NBS-LRR class)"/>
    <property type="match status" value="1"/>
</dbReference>
<dbReference type="EMBL" id="LRBV02000011">
    <property type="status" value="NOT_ANNOTATED_CDS"/>
    <property type="molecule type" value="Genomic_DNA"/>
</dbReference>
<dbReference type="Gramene" id="QL11p046259:mrna">
    <property type="protein sequence ID" value="QL11p046259:mrna"/>
    <property type="gene ID" value="QL11p046259"/>
</dbReference>
<dbReference type="SUPFAM" id="SSF52058">
    <property type="entry name" value="L domain-like"/>
    <property type="match status" value="1"/>
</dbReference>
<evidence type="ECO:0000313" key="11">
    <source>
        <dbReference type="Proteomes" id="UP000594261"/>
    </source>
</evidence>
<keyword evidence="3" id="KW-0677">Repeat</keyword>
<dbReference type="FunCoup" id="A0A7N2MZR3">
    <property type="interactions" value="564"/>
</dbReference>
<evidence type="ECO:0000313" key="10">
    <source>
        <dbReference type="EnsemblPlants" id="QL11p046259:mrna"/>
    </source>
</evidence>
<protein>
    <recommendedName>
        <fullName evidence="1">ADP-ribosyl cyclase/cyclic ADP-ribose hydrolase</fullName>
        <ecNumber evidence="1">3.2.2.6</ecNumber>
    </recommendedName>
</protein>
<dbReference type="PANTHER" id="PTHR11017">
    <property type="entry name" value="LEUCINE-RICH REPEAT-CONTAINING PROTEIN"/>
    <property type="match status" value="1"/>
</dbReference>
<keyword evidence="5" id="KW-0611">Plant defense</keyword>
<evidence type="ECO:0000256" key="3">
    <source>
        <dbReference type="ARBA" id="ARBA00022737"/>
    </source>
</evidence>
<dbReference type="GO" id="GO:0061809">
    <property type="term" value="F:NAD+ nucleosidase activity, cyclic ADP-ribose generating"/>
    <property type="evidence" value="ECO:0007669"/>
    <property type="project" value="UniProtKB-EC"/>
</dbReference>
<dbReference type="InterPro" id="IPR044974">
    <property type="entry name" value="Disease_R_plants"/>
</dbReference>
<dbReference type="PANTHER" id="PTHR11017:SF559">
    <property type="entry name" value="DISEASE RESISTANCE PROTEIN CHL1"/>
    <property type="match status" value="1"/>
</dbReference>
<reference evidence="10 11" key="1">
    <citation type="journal article" date="2016" name="G3 (Bethesda)">
        <title>First Draft Assembly and Annotation of the Genome of a California Endemic Oak Quercus lobata Nee (Fagaceae).</title>
        <authorList>
            <person name="Sork V.L."/>
            <person name="Fitz-Gibbon S.T."/>
            <person name="Puiu D."/>
            <person name="Crepeau M."/>
            <person name="Gugger P.F."/>
            <person name="Sherman R."/>
            <person name="Stevens K."/>
            <person name="Langley C.H."/>
            <person name="Pellegrini M."/>
            <person name="Salzberg S.L."/>
        </authorList>
    </citation>
    <scope>NUCLEOTIDE SEQUENCE [LARGE SCALE GENOMIC DNA]</scope>
    <source>
        <strain evidence="10 11">cv. SW786</strain>
    </source>
</reference>
<comment type="catalytic activity">
    <reaction evidence="7">
        <text>NAD(+) + H2O = ADP-D-ribose + nicotinamide + H(+)</text>
        <dbReference type="Rhea" id="RHEA:16301"/>
        <dbReference type="ChEBI" id="CHEBI:15377"/>
        <dbReference type="ChEBI" id="CHEBI:15378"/>
        <dbReference type="ChEBI" id="CHEBI:17154"/>
        <dbReference type="ChEBI" id="CHEBI:57540"/>
        <dbReference type="ChEBI" id="CHEBI:57967"/>
        <dbReference type="EC" id="3.2.2.6"/>
    </reaction>
    <physiologicalReaction direction="left-to-right" evidence="7">
        <dbReference type="Rhea" id="RHEA:16302"/>
    </physiologicalReaction>
</comment>
<keyword evidence="6" id="KW-0520">NAD</keyword>
<organism evidence="10 11">
    <name type="scientific">Quercus lobata</name>
    <name type="common">Valley oak</name>
    <dbReference type="NCBI Taxonomy" id="97700"/>
    <lineage>
        <taxon>Eukaryota</taxon>
        <taxon>Viridiplantae</taxon>
        <taxon>Streptophyta</taxon>
        <taxon>Embryophyta</taxon>
        <taxon>Tracheophyta</taxon>
        <taxon>Spermatophyta</taxon>
        <taxon>Magnoliopsida</taxon>
        <taxon>eudicotyledons</taxon>
        <taxon>Gunneridae</taxon>
        <taxon>Pentapetalae</taxon>
        <taxon>rosids</taxon>
        <taxon>fabids</taxon>
        <taxon>Fagales</taxon>
        <taxon>Fagaceae</taxon>
        <taxon>Quercus</taxon>
    </lineage>
</organism>
<dbReference type="InterPro" id="IPR002182">
    <property type="entry name" value="NB-ARC"/>
</dbReference>
<evidence type="ECO:0000256" key="4">
    <source>
        <dbReference type="ARBA" id="ARBA00022801"/>
    </source>
</evidence>
<evidence type="ECO:0000256" key="5">
    <source>
        <dbReference type="ARBA" id="ARBA00022821"/>
    </source>
</evidence>
<dbReference type="Pfam" id="PF00931">
    <property type="entry name" value="NB-ARC"/>
    <property type="match status" value="1"/>
</dbReference>
<dbReference type="KEGG" id="qlo:115966983"/>
<dbReference type="InterPro" id="IPR000157">
    <property type="entry name" value="TIR_dom"/>
</dbReference>
<dbReference type="GeneID" id="115966983"/>
<proteinExistence type="predicted"/>
<dbReference type="SMART" id="SM00369">
    <property type="entry name" value="LRR_TYP"/>
    <property type="match status" value="4"/>
</dbReference>
<feature type="domain" description="TIR" evidence="9">
    <location>
        <begin position="16"/>
        <end position="180"/>
    </location>
</feature>
<evidence type="ECO:0000256" key="1">
    <source>
        <dbReference type="ARBA" id="ARBA00011982"/>
    </source>
</evidence>